<comment type="caution">
    <text evidence="2">The sequence shown here is derived from an EMBL/GenBank/DDBJ whole genome shotgun (WGS) entry which is preliminary data.</text>
</comment>
<feature type="non-terminal residue" evidence="2">
    <location>
        <position position="80"/>
    </location>
</feature>
<dbReference type="Proteomes" id="UP001479290">
    <property type="component" value="Unassembled WGS sequence"/>
</dbReference>
<reference evidence="2 3" key="1">
    <citation type="submission" date="2024-05" db="EMBL/GenBank/DDBJ databases">
        <title>A high-quality chromosomal-level genome assembly of Topmouth culter (Culter alburnus).</title>
        <authorList>
            <person name="Zhao H."/>
        </authorList>
    </citation>
    <scope>NUCLEOTIDE SEQUENCE [LARGE SCALE GENOMIC DNA]</scope>
    <source>
        <strain evidence="2">CATC2023</strain>
        <tissue evidence="2">Muscle</tissue>
    </source>
</reference>
<feature type="non-terminal residue" evidence="2">
    <location>
        <position position="1"/>
    </location>
</feature>
<gene>
    <name evidence="2" type="ORF">ABG768_005250</name>
</gene>
<name>A0AAW1ZV44_CULAL</name>
<dbReference type="AlphaFoldDB" id="A0AAW1ZV44"/>
<evidence type="ECO:0000256" key="1">
    <source>
        <dbReference type="SAM" id="MobiDB-lite"/>
    </source>
</evidence>
<feature type="region of interest" description="Disordered" evidence="1">
    <location>
        <begin position="60"/>
        <end position="80"/>
    </location>
</feature>
<evidence type="ECO:0000313" key="3">
    <source>
        <dbReference type="Proteomes" id="UP001479290"/>
    </source>
</evidence>
<accession>A0AAW1ZV44</accession>
<proteinExistence type="predicted"/>
<organism evidence="2 3">
    <name type="scientific">Culter alburnus</name>
    <name type="common">Topmouth culter</name>
    <dbReference type="NCBI Taxonomy" id="194366"/>
    <lineage>
        <taxon>Eukaryota</taxon>
        <taxon>Metazoa</taxon>
        <taxon>Chordata</taxon>
        <taxon>Craniata</taxon>
        <taxon>Vertebrata</taxon>
        <taxon>Euteleostomi</taxon>
        <taxon>Actinopterygii</taxon>
        <taxon>Neopterygii</taxon>
        <taxon>Teleostei</taxon>
        <taxon>Ostariophysi</taxon>
        <taxon>Cypriniformes</taxon>
        <taxon>Xenocyprididae</taxon>
        <taxon>Xenocypridinae</taxon>
        <taxon>Culter</taxon>
    </lineage>
</organism>
<dbReference type="EMBL" id="JAWDJR010000013">
    <property type="protein sequence ID" value="KAK9964045.1"/>
    <property type="molecule type" value="Genomic_DNA"/>
</dbReference>
<evidence type="ECO:0000313" key="2">
    <source>
        <dbReference type="EMBL" id="KAK9964045.1"/>
    </source>
</evidence>
<sequence>IGGAVSQALNSLTLGHSTHLHIDGGQISDIPLHTKSQPQRHTLKQKISPDFTLTPFSLPSQCIPQPQPIDREALEQYQDA</sequence>
<protein>
    <submittedName>
        <fullName evidence="2">Uncharacterized protein</fullName>
    </submittedName>
</protein>
<keyword evidence="3" id="KW-1185">Reference proteome</keyword>